<dbReference type="InterPro" id="IPR033755">
    <property type="entry name" value="PdxS/SNZ_N"/>
</dbReference>
<protein>
    <recommendedName>
        <fullName evidence="3">pyridoxal 5'-phosphate synthase (glutamine hydrolyzing)</fullName>
        <ecNumber evidence="3">4.3.3.6</ecNumber>
    </recommendedName>
</protein>
<evidence type="ECO:0000256" key="4">
    <source>
        <dbReference type="ARBA" id="ARBA00022898"/>
    </source>
</evidence>
<dbReference type="AlphaFoldDB" id="A0A812KAG3"/>
<dbReference type="EMBL" id="CAJNJA010007346">
    <property type="protein sequence ID" value="CAE7223489.1"/>
    <property type="molecule type" value="Genomic_DNA"/>
</dbReference>
<dbReference type="GO" id="GO:0042823">
    <property type="term" value="P:pyridoxal phosphate biosynthetic process"/>
    <property type="evidence" value="ECO:0007669"/>
    <property type="project" value="InterPro"/>
</dbReference>
<feature type="non-terminal residue" evidence="10">
    <location>
        <position position="1"/>
    </location>
</feature>
<evidence type="ECO:0000256" key="8">
    <source>
        <dbReference type="PROSITE-ProRule" id="PRU00481"/>
    </source>
</evidence>
<evidence type="ECO:0000313" key="10">
    <source>
        <dbReference type="EMBL" id="CAE7223489.1"/>
    </source>
</evidence>
<comment type="caution">
    <text evidence="10">The sequence shown here is derived from an EMBL/GenBank/DDBJ whole genome shotgun (WGS) entry which is preliminary data.</text>
</comment>
<evidence type="ECO:0000313" key="11">
    <source>
        <dbReference type="Proteomes" id="UP000601435"/>
    </source>
</evidence>
<sequence length="191" mass="20230">CGCRNLGEALRRIAEGASMIRTKGEAGTGDVVEAVRHIRTLHKEMRMVQMMDDDELFTYAKEIGAPIDLLQQVKKTGKLPVVNFAAGGVATPADAALCMQLGVDGVFVGSGIFKSSDPAKRARAIVKAVTHYNDAQVVAEVSEDLGEAMTGINCDGLATRFADREGGNMPSAKKARTESYGDHKGLAGTAF</sequence>
<evidence type="ECO:0000256" key="3">
    <source>
        <dbReference type="ARBA" id="ARBA00012084"/>
    </source>
</evidence>
<dbReference type="GO" id="GO:0036381">
    <property type="term" value="F:pyridoxal 5'-phosphate synthase (glutamine hydrolysing) activity"/>
    <property type="evidence" value="ECO:0007669"/>
    <property type="project" value="UniProtKB-EC"/>
</dbReference>
<gene>
    <name evidence="10" type="primary">pdx1</name>
    <name evidence="10" type="ORF">SNEC2469_LOCUS3000</name>
</gene>
<evidence type="ECO:0000256" key="1">
    <source>
        <dbReference type="ARBA" id="ARBA00004737"/>
    </source>
</evidence>
<dbReference type="InterPro" id="IPR011060">
    <property type="entry name" value="RibuloseP-bd_barrel"/>
</dbReference>
<evidence type="ECO:0000256" key="7">
    <source>
        <dbReference type="ARBA" id="ARBA00047992"/>
    </source>
</evidence>
<feature type="domain" description="PdxS/SNZ N-terminal" evidence="9">
    <location>
        <begin position="1"/>
        <end position="86"/>
    </location>
</feature>
<comment type="catalytic activity">
    <reaction evidence="7">
        <text>aldehydo-D-ribose 5-phosphate + D-glyceraldehyde 3-phosphate + L-glutamine = pyridoxal 5'-phosphate + L-glutamate + phosphate + 3 H2O + H(+)</text>
        <dbReference type="Rhea" id="RHEA:31507"/>
        <dbReference type="ChEBI" id="CHEBI:15377"/>
        <dbReference type="ChEBI" id="CHEBI:15378"/>
        <dbReference type="ChEBI" id="CHEBI:29985"/>
        <dbReference type="ChEBI" id="CHEBI:43474"/>
        <dbReference type="ChEBI" id="CHEBI:58273"/>
        <dbReference type="ChEBI" id="CHEBI:58359"/>
        <dbReference type="ChEBI" id="CHEBI:59776"/>
        <dbReference type="ChEBI" id="CHEBI:597326"/>
        <dbReference type="EC" id="4.3.3.6"/>
    </reaction>
</comment>
<dbReference type="PANTHER" id="PTHR31829">
    <property type="entry name" value="PYRIDOXAL 5'-PHOSPHATE SYNTHASE SUBUNIT SNZ1-RELATED"/>
    <property type="match status" value="1"/>
</dbReference>
<dbReference type="PROSITE" id="PS51129">
    <property type="entry name" value="PDXS_SNZ_2"/>
    <property type="match status" value="1"/>
</dbReference>
<accession>A0A812KAG3</accession>
<evidence type="ECO:0000259" key="9">
    <source>
        <dbReference type="Pfam" id="PF01680"/>
    </source>
</evidence>
<evidence type="ECO:0000256" key="6">
    <source>
        <dbReference type="ARBA" id="ARBA00023270"/>
    </source>
</evidence>
<dbReference type="InterPro" id="IPR013785">
    <property type="entry name" value="Aldolase_TIM"/>
</dbReference>
<comment type="similarity">
    <text evidence="2 8">Belongs to the PdxS/SNZ family.</text>
</comment>
<evidence type="ECO:0000256" key="2">
    <source>
        <dbReference type="ARBA" id="ARBA00007281"/>
    </source>
</evidence>
<keyword evidence="6" id="KW-0704">Schiff base</keyword>
<dbReference type="Pfam" id="PF01680">
    <property type="entry name" value="SOR_SNZ"/>
    <property type="match status" value="1"/>
</dbReference>
<proteinExistence type="inferred from homology"/>
<dbReference type="EC" id="4.3.3.6" evidence="3"/>
<dbReference type="SUPFAM" id="SSF51366">
    <property type="entry name" value="Ribulose-phoshate binding barrel"/>
    <property type="match status" value="1"/>
</dbReference>
<comment type="pathway">
    <text evidence="1">Cofactor biosynthesis; pyridoxal 5'-phosphate biosynthesis.</text>
</comment>
<evidence type="ECO:0000256" key="5">
    <source>
        <dbReference type="ARBA" id="ARBA00023239"/>
    </source>
</evidence>
<keyword evidence="5" id="KW-0456">Lyase</keyword>
<dbReference type="GO" id="GO:0008615">
    <property type="term" value="P:pyridoxine biosynthetic process"/>
    <property type="evidence" value="ECO:0007669"/>
    <property type="project" value="TreeGrafter"/>
</dbReference>
<dbReference type="GO" id="GO:0006520">
    <property type="term" value="P:amino acid metabolic process"/>
    <property type="evidence" value="ECO:0007669"/>
    <property type="project" value="TreeGrafter"/>
</dbReference>
<dbReference type="Proteomes" id="UP000601435">
    <property type="component" value="Unassembled WGS sequence"/>
</dbReference>
<name>A0A812KAG3_9DINO</name>
<keyword evidence="11" id="KW-1185">Reference proteome</keyword>
<dbReference type="OrthoDB" id="1660966at2759"/>
<dbReference type="InterPro" id="IPR001852">
    <property type="entry name" value="PdxS/SNZ"/>
</dbReference>
<dbReference type="PANTHER" id="PTHR31829:SF0">
    <property type="entry name" value="PYRIDOXAL 5'-PHOSPHATE SYNTHASE SUBUNIT SNZ1-RELATED"/>
    <property type="match status" value="1"/>
</dbReference>
<organism evidence="10 11">
    <name type="scientific">Symbiodinium necroappetens</name>
    <dbReference type="NCBI Taxonomy" id="1628268"/>
    <lineage>
        <taxon>Eukaryota</taxon>
        <taxon>Sar</taxon>
        <taxon>Alveolata</taxon>
        <taxon>Dinophyceae</taxon>
        <taxon>Suessiales</taxon>
        <taxon>Symbiodiniaceae</taxon>
        <taxon>Symbiodinium</taxon>
    </lineage>
</organism>
<dbReference type="PROSITE" id="PS01235">
    <property type="entry name" value="PDXS_SNZ_1"/>
    <property type="match status" value="1"/>
</dbReference>
<keyword evidence="4" id="KW-0663">Pyridoxal phosphate</keyword>
<dbReference type="Gene3D" id="3.20.20.70">
    <property type="entry name" value="Aldolase class I"/>
    <property type="match status" value="1"/>
</dbReference>
<reference evidence="10" key="1">
    <citation type="submission" date="2021-02" db="EMBL/GenBank/DDBJ databases">
        <authorList>
            <person name="Dougan E. K."/>
            <person name="Rhodes N."/>
            <person name="Thang M."/>
            <person name="Chan C."/>
        </authorList>
    </citation>
    <scope>NUCLEOTIDE SEQUENCE</scope>
</reference>